<evidence type="ECO:0000256" key="2">
    <source>
        <dbReference type="ARBA" id="ARBA00022448"/>
    </source>
</evidence>
<feature type="chain" id="PRO_5046109097" evidence="10">
    <location>
        <begin position="22"/>
        <end position="1051"/>
    </location>
</feature>
<keyword evidence="2 8" id="KW-0813">Transport</keyword>
<gene>
    <name evidence="13" type="ORF">I2H31_02685</name>
</gene>
<dbReference type="InterPro" id="IPR039426">
    <property type="entry name" value="TonB-dep_rcpt-like"/>
</dbReference>
<dbReference type="InterPro" id="IPR012910">
    <property type="entry name" value="Plug_dom"/>
</dbReference>
<dbReference type="Pfam" id="PF00593">
    <property type="entry name" value="TonB_dep_Rec_b-barrel"/>
    <property type="match status" value="1"/>
</dbReference>
<evidence type="ECO:0000256" key="10">
    <source>
        <dbReference type="SAM" id="SignalP"/>
    </source>
</evidence>
<accession>A0ABS0HZ78</accession>
<dbReference type="NCBIfam" id="TIGR04057">
    <property type="entry name" value="SusC_RagA_signa"/>
    <property type="match status" value="1"/>
</dbReference>
<comment type="similarity">
    <text evidence="8 9">Belongs to the TonB-dependent receptor family.</text>
</comment>
<dbReference type="PROSITE" id="PS52016">
    <property type="entry name" value="TONB_DEPENDENT_REC_3"/>
    <property type="match status" value="1"/>
</dbReference>
<dbReference type="InterPro" id="IPR037066">
    <property type="entry name" value="Plug_dom_sf"/>
</dbReference>
<dbReference type="EMBL" id="JADQDM010000001">
    <property type="protein sequence ID" value="MBF9220000.1"/>
    <property type="molecule type" value="Genomic_DNA"/>
</dbReference>
<dbReference type="RefSeq" id="WP_196291452.1">
    <property type="nucleotide sequence ID" value="NZ_JADQDM010000001.1"/>
</dbReference>
<name>A0ABS0HZ78_9BACT</name>
<dbReference type="Gene3D" id="2.170.130.10">
    <property type="entry name" value="TonB-dependent receptor, plug domain"/>
    <property type="match status" value="1"/>
</dbReference>
<evidence type="ECO:0000259" key="12">
    <source>
        <dbReference type="Pfam" id="PF07715"/>
    </source>
</evidence>
<evidence type="ECO:0000313" key="13">
    <source>
        <dbReference type="EMBL" id="MBF9220000.1"/>
    </source>
</evidence>
<evidence type="ECO:0000256" key="1">
    <source>
        <dbReference type="ARBA" id="ARBA00004571"/>
    </source>
</evidence>
<dbReference type="InterPro" id="IPR023996">
    <property type="entry name" value="TonB-dep_OMP_SusC/RagA"/>
</dbReference>
<evidence type="ECO:0000256" key="3">
    <source>
        <dbReference type="ARBA" id="ARBA00022452"/>
    </source>
</evidence>
<sequence>MKKHILMSLVLMFTLLHGAMAQTRTVSGRVTDQANGGGLPGVTVLLKGTTNGVSTNADGGFSLSVPESGGTLVFSSVGMVTQERTIGSETQFTVSLATDNKQLSEVVVTALGIERERKTLGYAVQTLSNADITKASETNAVRSLQGRVAGVQITSASGSAGGATRIQIRGPQSFTGNNQPIYVVDGNVISNSATTTQTNSGGDLNNGVDLPNRGADIDPNNIESMTILKGPAAAALYGAAAASGAIIITTKKGGGAKGRSQINVISAVTFDRVNRLPAFQNTYGSGNDGVYDPQNNQSWGPRMNGQNVADWHTYTLAPSGAAVVDSIALVPHPDNVRDFFETGSTYNNSINFSGSNELSRFYASVSDVRTNSFIPNTNYRRSTVALNGSTRLFNKLTVGGTFNYVNSGGDLGVQGQSRGNIIQTIVNTPRDIEIKDQKDYNDPRYNLTGYYLAGFRNNPYFLLANNLLTNEVDRFFGNATLSYDATDWLNITFRQSADTYSDLRKQKIAQGTIANLAGRYSEDELYGRNLTTDFLINVTKQLSPDFTLKGIIGTNYQEQKRERLTVDAASGLVVPGFYDISNAVSLPLTYKQDSKTRLFGAFADVQLNFRNYLSVDVTGRNDWSSTLPVKNRSFFYPSANTSFIFTEAFKLPTNILSFGKLRANIASVGKSPDPYVLNPVFVKSTVDDGFSGQYQAPFQGTVPGFRVGNALGNPDLKSELTTSYEVGTELRFFGNRINLDFTYYNSRSKDIIVAVPAASTSGFTSQYANAGTMENKGIEVLLGGTPISTKSGFSWDISVNYTRNRNRVIEVNNITPNIGLGGLSSPSIEARVGQPYNSFYGTQMLRDPDGNIVVSATTGQPLVSPVLTTLGSIQPNYLAGLSNTFSFKGLSLNVLFDTKQGGKFWSNTINTGYFSGNLKETTANDRQPFLIPNSVVRNTDGTYSANTKLADPYTYWTTINNIGENSLYDASYVKLREASLSYSLPASLVNKVKLTGIQFTLTGRNLFIWTPASQPHLDPEVSAFGTGNSQGYEFYSYPSTRSMGASLRLTL</sequence>
<evidence type="ECO:0000259" key="11">
    <source>
        <dbReference type="Pfam" id="PF00593"/>
    </source>
</evidence>
<keyword evidence="14" id="KW-1185">Reference proteome</keyword>
<evidence type="ECO:0000256" key="5">
    <source>
        <dbReference type="ARBA" id="ARBA00023077"/>
    </source>
</evidence>
<dbReference type="InterPro" id="IPR000531">
    <property type="entry name" value="Beta-barrel_TonB"/>
</dbReference>
<comment type="caution">
    <text evidence="13">The sequence shown here is derived from an EMBL/GenBank/DDBJ whole genome shotgun (WGS) entry which is preliminary data.</text>
</comment>
<comment type="subcellular location">
    <subcellularLocation>
        <location evidence="1 8">Cell outer membrane</location>
        <topology evidence="1 8">Multi-pass membrane protein</topology>
    </subcellularLocation>
</comment>
<evidence type="ECO:0000313" key="14">
    <source>
        <dbReference type="Proteomes" id="UP000618931"/>
    </source>
</evidence>
<keyword evidence="6 8" id="KW-0472">Membrane</keyword>
<dbReference type="Gene3D" id="2.40.170.20">
    <property type="entry name" value="TonB-dependent receptor, beta-barrel domain"/>
    <property type="match status" value="1"/>
</dbReference>
<evidence type="ECO:0000256" key="6">
    <source>
        <dbReference type="ARBA" id="ARBA00023136"/>
    </source>
</evidence>
<evidence type="ECO:0000256" key="4">
    <source>
        <dbReference type="ARBA" id="ARBA00022692"/>
    </source>
</evidence>
<dbReference type="Proteomes" id="UP000618931">
    <property type="component" value="Unassembled WGS sequence"/>
</dbReference>
<dbReference type="InterPro" id="IPR023997">
    <property type="entry name" value="TonB-dep_OMP_SusC/RagA_CS"/>
</dbReference>
<evidence type="ECO:0000256" key="9">
    <source>
        <dbReference type="RuleBase" id="RU003357"/>
    </source>
</evidence>
<dbReference type="Pfam" id="PF13715">
    <property type="entry name" value="CarbopepD_reg_2"/>
    <property type="match status" value="1"/>
</dbReference>
<reference evidence="13 14" key="1">
    <citation type="submission" date="2020-11" db="EMBL/GenBank/DDBJ databases">
        <authorList>
            <person name="Kim M.K."/>
        </authorList>
    </citation>
    <scope>NUCLEOTIDE SEQUENCE [LARGE SCALE GENOMIC DNA]</scope>
    <source>
        <strain evidence="13 14">BT662</strain>
    </source>
</reference>
<keyword evidence="7 8" id="KW-0998">Cell outer membrane</keyword>
<dbReference type="SUPFAM" id="SSF49464">
    <property type="entry name" value="Carboxypeptidase regulatory domain-like"/>
    <property type="match status" value="1"/>
</dbReference>
<evidence type="ECO:0000256" key="8">
    <source>
        <dbReference type="PROSITE-ProRule" id="PRU01360"/>
    </source>
</evidence>
<keyword evidence="4 8" id="KW-0812">Transmembrane</keyword>
<dbReference type="Pfam" id="PF07715">
    <property type="entry name" value="Plug"/>
    <property type="match status" value="1"/>
</dbReference>
<feature type="signal peptide" evidence="10">
    <location>
        <begin position="1"/>
        <end position="21"/>
    </location>
</feature>
<keyword evidence="5 9" id="KW-0798">TonB box</keyword>
<dbReference type="InterPro" id="IPR008969">
    <property type="entry name" value="CarboxyPept-like_regulatory"/>
</dbReference>
<evidence type="ECO:0000256" key="7">
    <source>
        <dbReference type="ARBA" id="ARBA00023237"/>
    </source>
</evidence>
<proteinExistence type="inferred from homology"/>
<dbReference type="NCBIfam" id="TIGR04056">
    <property type="entry name" value="OMP_RagA_SusC"/>
    <property type="match status" value="1"/>
</dbReference>
<dbReference type="InterPro" id="IPR036942">
    <property type="entry name" value="Beta-barrel_TonB_sf"/>
</dbReference>
<organism evidence="13 14">
    <name type="scientific">Hymenobacter ruricola</name>
    <dbReference type="NCBI Taxonomy" id="2791023"/>
    <lineage>
        <taxon>Bacteria</taxon>
        <taxon>Pseudomonadati</taxon>
        <taxon>Bacteroidota</taxon>
        <taxon>Cytophagia</taxon>
        <taxon>Cytophagales</taxon>
        <taxon>Hymenobacteraceae</taxon>
        <taxon>Hymenobacter</taxon>
    </lineage>
</organism>
<feature type="domain" description="TonB-dependent receptor plug" evidence="12">
    <location>
        <begin position="119"/>
        <end position="245"/>
    </location>
</feature>
<keyword evidence="3 8" id="KW-1134">Transmembrane beta strand</keyword>
<dbReference type="SUPFAM" id="SSF56935">
    <property type="entry name" value="Porins"/>
    <property type="match status" value="1"/>
</dbReference>
<dbReference type="Gene3D" id="2.60.40.1120">
    <property type="entry name" value="Carboxypeptidase-like, regulatory domain"/>
    <property type="match status" value="1"/>
</dbReference>
<feature type="domain" description="TonB-dependent receptor-like beta-barrel" evidence="11">
    <location>
        <begin position="439"/>
        <end position="807"/>
    </location>
</feature>
<keyword evidence="10" id="KW-0732">Signal</keyword>
<protein>
    <submittedName>
        <fullName evidence="13">SusC/RagA family TonB-linked outer membrane protein</fullName>
    </submittedName>
</protein>